<dbReference type="RefSeq" id="XP_001882641.1">
    <property type="nucleotide sequence ID" value="XM_001882606.1"/>
</dbReference>
<evidence type="ECO:0000256" key="2">
    <source>
        <dbReference type="ARBA" id="ARBA00022737"/>
    </source>
</evidence>
<dbReference type="SUPFAM" id="SSF50978">
    <property type="entry name" value="WD40 repeat-like"/>
    <property type="match status" value="2"/>
</dbReference>
<feature type="repeat" description="WD" evidence="3">
    <location>
        <begin position="939"/>
        <end position="980"/>
    </location>
</feature>
<proteinExistence type="predicted"/>
<dbReference type="Gene3D" id="2.130.10.10">
    <property type="entry name" value="YVTN repeat-like/Quinoprotein amine dehydrogenase"/>
    <property type="match status" value="5"/>
</dbReference>
<evidence type="ECO:0000313" key="6">
    <source>
        <dbReference type="EMBL" id="EDR06794.1"/>
    </source>
</evidence>
<dbReference type="GeneID" id="6078164"/>
<feature type="domain" description="EML-like second beta-propeller" evidence="4">
    <location>
        <begin position="992"/>
        <end position="1155"/>
    </location>
</feature>
<dbReference type="SUPFAM" id="SSF52540">
    <property type="entry name" value="P-loop containing nucleoside triphosphate hydrolases"/>
    <property type="match status" value="1"/>
</dbReference>
<dbReference type="SMART" id="SM00320">
    <property type="entry name" value="WD40"/>
    <property type="match status" value="11"/>
</dbReference>
<dbReference type="PRINTS" id="PR00320">
    <property type="entry name" value="GPROTEINBRPT"/>
</dbReference>
<gene>
    <name evidence="6" type="ORF">LACBIDRAFT_299673</name>
</gene>
<dbReference type="InterPro" id="IPR027417">
    <property type="entry name" value="P-loop_NTPase"/>
</dbReference>
<feature type="repeat" description="WD" evidence="3">
    <location>
        <begin position="1154"/>
        <end position="1195"/>
    </location>
</feature>
<dbReference type="InterPro" id="IPR019775">
    <property type="entry name" value="WD40_repeat_CS"/>
</dbReference>
<dbReference type="STRING" id="486041.B0DF52"/>
<dbReference type="PROSITE" id="PS00678">
    <property type="entry name" value="WD_REPEATS_1"/>
    <property type="match status" value="10"/>
</dbReference>
<dbReference type="OrthoDB" id="163438at2759"/>
<sequence>MNANATIGTNDTNDTNNMNTTGLNPVGNDVLQVIGGGGLSALEVVAASGNIFPPLKAAVIEVLAIIGIVKKFKTNKKAWFAFSESLIEKVKKIVEVTCQYDESQILLTFQHSFENLKGCVVLFCKLPGLKLCTSILDHLKEDVMKIQNQKGFPNFKKDQEHIASLQGKLNALPNFQACLRVDGSSQEADVMRDVWEGPIMTEPNEDDMSIERRNVGERPTTTVNVAQANMFTQAHDFQINDGVFNNTINMSDNREVQAKIADIREQSNAQKWLQELKAPSHGKVRDRCMPGTRKDVLTLINTWVNDLNEPNIFWLSGSPGSGKTTIASTVVADFDCLSGKFFFRRDEAELRDPDNLWRRIALDFSSGSSDFGKSITQALETQKADIRGLDISMQFEHLIVKPLQQVFGAAVEPFLVVVDALDECDSYEKLLPSLVSWSHLSKSLKLLITSRHYLKIQSRLRSVSVYHNLNTGHEVSAQTYDDLEKYFVARFSEANWLPPKWPGPDKISFLVRKAAGLFVWAKSAMDFILFDGGDPEERLNIISAHSGEGIDVVDILYHQIISVALQGLRKPEKTSLKLVLGSIIIAKNPLRIKDLTELLEVKDVLLNSMLGQLSPILSISDAGYLRICHQSVADFLLDFEHSQDLWLDPRFYSLCFAWSCLKLLNAKLRFNFFDLKTSYILNKNIPELNDHLESIKSTALDHASYFWASYLQEDCDKILQLKVQEALETFLMVHLLHWLEIMSLMGTVNHAAQLLLLTANWSKVSKPSLSDFAKDANRFVMEFLAPISDAAPHIYLLVKGNIGQRNVSSDLGHDAWVTSVAFSPDGRHIVSGSGDKTVRVWDAQTGQSVMDPLKGHDNWVTSVAFSPDGRHIVSGSRDKTVRVWDAQTGQSVMDPLKGHDDCVTSVAFSPDGRHIVSGSRDKTVRVWDAQTGQSVMDPLKGHDNWVTSVAFSPDGRHIVSGSRDKTVRVWDAQTGQSVMDPLKGHDSWVTSVAFSPDGRHIVSGSSDKTVRVWDAQTGQSVMDPLKGHDDWVTSVAFSPDGRHIVSGSRDKTVRVWDAQTGQSVMDPLKGHDDWVTSVAFSPDGRHIVSGSRDKTVRVWDAQTGQSVMDPLKGHDGYVTSVAFSPDGRHIVSGSCDKTVRVWDAQTGQSVMDPLKGHDNWVTSVAFSPDGRHIVSGSRDKTVRVWDAQTGQSVMDPLKGHDHYVTSVAFSPDGRHIVSGSDDETVRVWDAQTGQSVMDPLKGHDGRVTSVTFSPDGRHIVSGSCDKTVRVWDACDSYDIPLLKFCHRDQNWIMLPDNAHLLWLADQNKSGLFWPRTTAVIGSIPTSLQFKNFVHGVNWSQCFSSSRDPI</sequence>
<feature type="repeat" description="WD" evidence="3">
    <location>
        <begin position="1197"/>
        <end position="1238"/>
    </location>
</feature>
<reference evidence="6 7" key="1">
    <citation type="journal article" date="2008" name="Nature">
        <title>The genome of Laccaria bicolor provides insights into mycorrhizal symbiosis.</title>
        <authorList>
            <person name="Martin F."/>
            <person name="Aerts A."/>
            <person name="Ahren D."/>
            <person name="Brun A."/>
            <person name="Danchin E.G.J."/>
            <person name="Duchaussoy F."/>
            <person name="Gibon J."/>
            <person name="Kohler A."/>
            <person name="Lindquist E."/>
            <person name="Pereda V."/>
            <person name="Salamov A."/>
            <person name="Shapiro H.J."/>
            <person name="Wuyts J."/>
            <person name="Blaudez D."/>
            <person name="Buee M."/>
            <person name="Brokstein P."/>
            <person name="Canbaeck B."/>
            <person name="Cohen D."/>
            <person name="Courty P.E."/>
            <person name="Coutinho P.M."/>
            <person name="Delaruelle C."/>
            <person name="Detter J.C."/>
            <person name="Deveau A."/>
            <person name="DiFazio S."/>
            <person name="Duplessis S."/>
            <person name="Fraissinet-Tachet L."/>
            <person name="Lucic E."/>
            <person name="Frey-Klett P."/>
            <person name="Fourrey C."/>
            <person name="Feussner I."/>
            <person name="Gay G."/>
            <person name="Grimwood J."/>
            <person name="Hoegger P.J."/>
            <person name="Jain P."/>
            <person name="Kilaru S."/>
            <person name="Labbe J."/>
            <person name="Lin Y.C."/>
            <person name="Legue V."/>
            <person name="Le Tacon F."/>
            <person name="Marmeisse R."/>
            <person name="Melayah D."/>
            <person name="Montanini B."/>
            <person name="Muratet M."/>
            <person name="Nehls U."/>
            <person name="Niculita-Hirzel H."/>
            <person name="Oudot-Le Secq M.P."/>
            <person name="Peter M."/>
            <person name="Quesneville H."/>
            <person name="Rajashekar B."/>
            <person name="Reich M."/>
            <person name="Rouhier N."/>
            <person name="Schmutz J."/>
            <person name="Yin T."/>
            <person name="Chalot M."/>
            <person name="Henrissat B."/>
            <person name="Kuees U."/>
            <person name="Lucas S."/>
            <person name="Van de Peer Y."/>
            <person name="Podila G.K."/>
            <person name="Polle A."/>
            <person name="Pukkila P.J."/>
            <person name="Richardson P.M."/>
            <person name="Rouze P."/>
            <person name="Sanders I.R."/>
            <person name="Stajich J.E."/>
            <person name="Tunlid A."/>
            <person name="Tuskan G."/>
            <person name="Grigoriev I.V."/>
        </authorList>
    </citation>
    <scope>NUCLEOTIDE SEQUENCE [LARGE SCALE GENOMIC DNA]</scope>
    <source>
        <strain evidence="7">S238N-H82 / ATCC MYA-4686</strain>
    </source>
</reference>
<evidence type="ECO:0000259" key="5">
    <source>
        <dbReference type="Pfam" id="PF24883"/>
    </source>
</evidence>
<dbReference type="CDD" id="cd00200">
    <property type="entry name" value="WD40"/>
    <property type="match status" value="1"/>
</dbReference>
<dbReference type="PANTHER" id="PTHR22847:SF637">
    <property type="entry name" value="WD REPEAT DOMAIN 5B"/>
    <property type="match status" value="1"/>
</dbReference>
<keyword evidence="7" id="KW-1185">Reference proteome</keyword>
<dbReference type="InterPro" id="IPR055442">
    <property type="entry name" value="Beta-prop_EML-like_2nd"/>
</dbReference>
<dbReference type="InParanoid" id="B0DF52"/>
<dbReference type="Proteomes" id="UP000001194">
    <property type="component" value="Unassembled WGS sequence"/>
</dbReference>
<dbReference type="Pfam" id="PF24883">
    <property type="entry name" value="NPHP3_N"/>
    <property type="match status" value="1"/>
</dbReference>
<dbReference type="EMBL" id="DS547107">
    <property type="protein sequence ID" value="EDR06794.1"/>
    <property type="molecule type" value="Genomic_DNA"/>
</dbReference>
<organism evidence="7">
    <name type="scientific">Laccaria bicolor (strain S238N-H82 / ATCC MYA-4686)</name>
    <name type="common">Bicoloured deceiver</name>
    <name type="synonym">Laccaria laccata var. bicolor</name>
    <dbReference type="NCBI Taxonomy" id="486041"/>
    <lineage>
        <taxon>Eukaryota</taxon>
        <taxon>Fungi</taxon>
        <taxon>Dikarya</taxon>
        <taxon>Basidiomycota</taxon>
        <taxon>Agaricomycotina</taxon>
        <taxon>Agaricomycetes</taxon>
        <taxon>Agaricomycetidae</taxon>
        <taxon>Agaricales</taxon>
        <taxon>Agaricineae</taxon>
        <taxon>Hydnangiaceae</taxon>
        <taxon>Laccaria</taxon>
    </lineage>
</organism>
<feature type="repeat" description="WD" evidence="3">
    <location>
        <begin position="982"/>
        <end position="1023"/>
    </location>
</feature>
<dbReference type="Gene3D" id="3.40.50.300">
    <property type="entry name" value="P-loop containing nucleotide triphosphate hydrolases"/>
    <property type="match status" value="1"/>
</dbReference>
<evidence type="ECO:0000313" key="7">
    <source>
        <dbReference type="Proteomes" id="UP000001194"/>
    </source>
</evidence>
<feature type="repeat" description="WD" evidence="3">
    <location>
        <begin position="810"/>
        <end position="851"/>
    </location>
</feature>
<dbReference type="InterPro" id="IPR056884">
    <property type="entry name" value="NPHP3-like_N"/>
</dbReference>
<protein>
    <submittedName>
        <fullName evidence="6">Predicted protein</fullName>
    </submittedName>
</protein>
<feature type="repeat" description="WD" evidence="3">
    <location>
        <begin position="1025"/>
        <end position="1066"/>
    </location>
</feature>
<dbReference type="PROSITE" id="PS50082">
    <property type="entry name" value="WD_REPEATS_2"/>
    <property type="match status" value="11"/>
</dbReference>
<dbReference type="InterPro" id="IPR015943">
    <property type="entry name" value="WD40/YVTN_repeat-like_dom_sf"/>
</dbReference>
<dbReference type="KEGG" id="lbc:LACBIDRAFT_299673"/>
<accession>B0DF52</accession>
<evidence type="ECO:0000256" key="1">
    <source>
        <dbReference type="ARBA" id="ARBA00022574"/>
    </source>
</evidence>
<evidence type="ECO:0000259" key="4">
    <source>
        <dbReference type="Pfam" id="PF23414"/>
    </source>
</evidence>
<feature type="repeat" description="WD" evidence="3">
    <location>
        <begin position="896"/>
        <end position="937"/>
    </location>
</feature>
<keyword evidence="1 3" id="KW-0853">WD repeat</keyword>
<feature type="repeat" description="WD" evidence="3">
    <location>
        <begin position="853"/>
        <end position="894"/>
    </location>
</feature>
<dbReference type="InterPro" id="IPR036322">
    <property type="entry name" value="WD40_repeat_dom_sf"/>
</dbReference>
<keyword evidence="2" id="KW-0677">Repeat</keyword>
<feature type="repeat" description="WD" evidence="3">
    <location>
        <begin position="1111"/>
        <end position="1152"/>
    </location>
</feature>
<dbReference type="HOGENOM" id="CLU_000288_6_1_1"/>
<dbReference type="InterPro" id="IPR001680">
    <property type="entry name" value="WD40_rpt"/>
</dbReference>
<feature type="repeat" description="WD" evidence="3">
    <location>
        <begin position="1240"/>
        <end position="1272"/>
    </location>
</feature>
<dbReference type="Pfam" id="PF00400">
    <property type="entry name" value="WD40"/>
    <property type="match status" value="6"/>
</dbReference>
<dbReference type="PANTHER" id="PTHR22847">
    <property type="entry name" value="WD40 REPEAT PROTEIN"/>
    <property type="match status" value="1"/>
</dbReference>
<feature type="repeat" description="WD" evidence="3">
    <location>
        <begin position="1068"/>
        <end position="1109"/>
    </location>
</feature>
<dbReference type="GO" id="GO:1990234">
    <property type="term" value="C:transferase complex"/>
    <property type="evidence" value="ECO:0007669"/>
    <property type="project" value="UniProtKB-ARBA"/>
</dbReference>
<dbReference type="PROSITE" id="PS50294">
    <property type="entry name" value="WD_REPEATS_REGION"/>
    <property type="match status" value="11"/>
</dbReference>
<name>B0DF52_LACBS</name>
<evidence type="ECO:0000256" key="3">
    <source>
        <dbReference type="PROSITE-ProRule" id="PRU00221"/>
    </source>
</evidence>
<dbReference type="InterPro" id="IPR020472">
    <property type="entry name" value="WD40_PAC1"/>
</dbReference>
<feature type="domain" description="Nephrocystin 3-like N-terminal" evidence="5">
    <location>
        <begin position="300"/>
        <end position="451"/>
    </location>
</feature>
<dbReference type="Pfam" id="PF23414">
    <property type="entry name" value="Beta-prop_EML_2"/>
    <property type="match status" value="1"/>
</dbReference>